<comment type="caution">
    <text evidence="9">The sequence shown here is derived from an EMBL/GenBank/DDBJ whole genome shotgun (WGS) entry which is preliminary data.</text>
</comment>
<dbReference type="PANTHER" id="PTHR10578:SF107">
    <property type="entry name" value="2-HYDROXYACID OXIDASE 1"/>
    <property type="match status" value="1"/>
</dbReference>
<dbReference type="InterPro" id="IPR000262">
    <property type="entry name" value="FMN-dep_DH"/>
</dbReference>
<dbReference type="GO" id="GO:0010181">
    <property type="term" value="F:FMN binding"/>
    <property type="evidence" value="ECO:0007669"/>
    <property type="project" value="InterPro"/>
</dbReference>
<feature type="binding site" evidence="7">
    <location>
        <position position="28"/>
    </location>
    <ligand>
        <name>glyoxylate</name>
        <dbReference type="ChEBI" id="CHEBI:36655"/>
    </ligand>
</feature>
<feature type="binding site" evidence="7">
    <location>
        <begin position="81"/>
        <end position="83"/>
    </location>
    <ligand>
        <name>FMN</name>
        <dbReference type="ChEBI" id="CHEBI:58210"/>
    </ligand>
</feature>
<evidence type="ECO:0000259" key="8">
    <source>
        <dbReference type="PROSITE" id="PS51349"/>
    </source>
</evidence>
<comment type="similarity">
    <text evidence="5">Belongs to the FMN-dependent alpha-hydroxy acid dehydrogenase family.</text>
</comment>
<dbReference type="AlphaFoldDB" id="A0A537JKC1"/>
<dbReference type="InterPro" id="IPR037396">
    <property type="entry name" value="FMN_HAD"/>
</dbReference>
<feature type="binding site" evidence="7">
    <location>
        <position position="110"/>
    </location>
    <ligand>
        <name>FMN</name>
        <dbReference type="ChEBI" id="CHEBI:58210"/>
    </ligand>
</feature>
<dbReference type="InterPro" id="IPR008259">
    <property type="entry name" value="FMN_hydac_DH_AS"/>
</dbReference>
<keyword evidence="3 7" id="KW-0288">FMN</keyword>
<evidence type="ECO:0000256" key="5">
    <source>
        <dbReference type="ARBA" id="ARBA00024042"/>
    </source>
</evidence>
<protein>
    <submittedName>
        <fullName evidence="9">Alpha-hydroxy-acid oxidizing protein</fullName>
    </submittedName>
</protein>
<evidence type="ECO:0000256" key="6">
    <source>
        <dbReference type="PIRSR" id="PIRSR000138-1"/>
    </source>
</evidence>
<feature type="active site" description="Proton acceptor" evidence="6">
    <location>
        <position position="281"/>
    </location>
</feature>
<dbReference type="InterPro" id="IPR012133">
    <property type="entry name" value="Alpha-hydoxy_acid_DH_FMN"/>
</dbReference>
<sequence length="389" mass="41325">MSNVSRAVNIADLRLMARRRLPKAIFDYVDGGAEDELSLRANRRAFEDVTFRPRHAVAVPEPDLRVRVLGHDLALPVLLGPVGYNRMMHPKGECAAARAAGAAGTIYILSTVSGHRLEDVKAASTGPVWYQLYLTGGRDAAKAGIERARAAGFSALVITVDTYVAGMRERDVHNGTPELLSPNVLSKLPYLPQFLAHPAWLVSFLLDGGVHRLPNIVVPGEGPLPLVDVSTALSRVSFTWEDLSWIRPLWPGPIIIKGVLTGDDARRAVDGGAAAVVVSNHGGRQLDSSPATLRVLPEVVAAVNGRAEVLIDGGIRRGADVVKAICLGARAVLVGRAYAYGLGAAGEAGVARALEILRTDLVRTLKLLGCGSVAALDRSYVDVPARYAG</sequence>
<dbReference type="PROSITE" id="PS51349">
    <property type="entry name" value="FMN_HYDROXY_ACID_DH_2"/>
    <property type="match status" value="1"/>
</dbReference>
<dbReference type="CDD" id="cd02809">
    <property type="entry name" value="alpha_hydroxyacid_oxid_FMN"/>
    <property type="match status" value="1"/>
</dbReference>
<feature type="binding site" evidence="7">
    <location>
        <position position="279"/>
    </location>
    <ligand>
        <name>FMN</name>
        <dbReference type="ChEBI" id="CHEBI:58210"/>
    </ligand>
</feature>
<dbReference type="PANTHER" id="PTHR10578">
    <property type="entry name" value="S -2-HYDROXY-ACID OXIDASE-RELATED"/>
    <property type="match status" value="1"/>
</dbReference>
<dbReference type="EMBL" id="VBAO01000070">
    <property type="protein sequence ID" value="TMI83576.1"/>
    <property type="molecule type" value="Genomic_DNA"/>
</dbReference>
<feature type="binding site" evidence="7">
    <location>
        <position position="168"/>
    </location>
    <ligand>
        <name>glyoxylate</name>
        <dbReference type="ChEBI" id="CHEBI:36655"/>
    </ligand>
</feature>
<feature type="binding site" evidence="7">
    <location>
        <position position="284"/>
    </location>
    <ligand>
        <name>glyoxylate</name>
        <dbReference type="ChEBI" id="CHEBI:36655"/>
    </ligand>
</feature>
<feature type="binding site" evidence="7">
    <location>
        <begin position="335"/>
        <end position="336"/>
    </location>
    <ligand>
        <name>FMN</name>
        <dbReference type="ChEBI" id="CHEBI:58210"/>
    </ligand>
</feature>
<evidence type="ECO:0000256" key="2">
    <source>
        <dbReference type="ARBA" id="ARBA00022630"/>
    </source>
</evidence>
<evidence type="ECO:0000313" key="9">
    <source>
        <dbReference type="EMBL" id="TMI83576.1"/>
    </source>
</evidence>
<feature type="binding site" evidence="7">
    <location>
        <begin position="312"/>
        <end position="316"/>
    </location>
    <ligand>
        <name>FMN</name>
        <dbReference type="ChEBI" id="CHEBI:58210"/>
    </ligand>
</feature>
<accession>A0A537JKC1</accession>
<feature type="binding site" evidence="7">
    <location>
        <position position="281"/>
    </location>
    <ligand>
        <name>glyoxylate</name>
        <dbReference type="ChEBI" id="CHEBI:36655"/>
    </ligand>
</feature>
<feature type="binding site" evidence="7">
    <location>
        <position position="133"/>
    </location>
    <ligand>
        <name>glyoxylate</name>
        <dbReference type="ChEBI" id="CHEBI:36655"/>
    </ligand>
</feature>
<dbReference type="Gene3D" id="3.20.20.70">
    <property type="entry name" value="Aldolase class I"/>
    <property type="match status" value="1"/>
</dbReference>
<keyword evidence="2 7" id="KW-0285">Flavoprotein</keyword>
<comment type="cofactor">
    <cofactor evidence="1">
        <name>FMN</name>
        <dbReference type="ChEBI" id="CHEBI:58210"/>
    </cofactor>
</comment>
<dbReference type="GO" id="GO:0016614">
    <property type="term" value="F:oxidoreductase activity, acting on CH-OH group of donors"/>
    <property type="evidence" value="ECO:0007669"/>
    <property type="project" value="UniProtKB-ARBA"/>
</dbReference>
<gene>
    <name evidence="9" type="ORF">E6H04_02635</name>
</gene>
<dbReference type="InterPro" id="IPR013785">
    <property type="entry name" value="Aldolase_TIM"/>
</dbReference>
<evidence type="ECO:0000313" key="10">
    <source>
        <dbReference type="Proteomes" id="UP000320048"/>
    </source>
</evidence>
<evidence type="ECO:0000256" key="3">
    <source>
        <dbReference type="ARBA" id="ARBA00022643"/>
    </source>
</evidence>
<feature type="binding site" evidence="7">
    <location>
        <position position="257"/>
    </location>
    <ligand>
        <name>FMN</name>
        <dbReference type="ChEBI" id="CHEBI:58210"/>
    </ligand>
</feature>
<dbReference type="SUPFAM" id="SSF51395">
    <property type="entry name" value="FMN-linked oxidoreductases"/>
    <property type="match status" value="1"/>
</dbReference>
<dbReference type="Proteomes" id="UP000320048">
    <property type="component" value="Unassembled WGS sequence"/>
</dbReference>
<dbReference type="PROSITE" id="PS00557">
    <property type="entry name" value="FMN_HYDROXY_ACID_DH_1"/>
    <property type="match status" value="1"/>
</dbReference>
<dbReference type="FunFam" id="3.20.20.70:FF:000029">
    <property type="entry name" value="L-lactate dehydrogenase"/>
    <property type="match status" value="1"/>
</dbReference>
<feature type="binding site" evidence="7">
    <location>
        <position position="159"/>
    </location>
    <ligand>
        <name>FMN</name>
        <dbReference type="ChEBI" id="CHEBI:58210"/>
    </ligand>
</feature>
<evidence type="ECO:0000256" key="1">
    <source>
        <dbReference type="ARBA" id="ARBA00001917"/>
    </source>
</evidence>
<dbReference type="Pfam" id="PF01070">
    <property type="entry name" value="FMN_dh"/>
    <property type="match status" value="1"/>
</dbReference>
<feature type="binding site" evidence="7">
    <location>
        <position position="131"/>
    </location>
    <ligand>
        <name>FMN</name>
        <dbReference type="ChEBI" id="CHEBI:58210"/>
    </ligand>
</feature>
<organism evidence="9 10">
    <name type="scientific">Candidatus Segetimicrobium genomatis</name>
    <dbReference type="NCBI Taxonomy" id="2569760"/>
    <lineage>
        <taxon>Bacteria</taxon>
        <taxon>Bacillati</taxon>
        <taxon>Candidatus Sysuimicrobiota</taxon>
        <taxon>Candidatus Sysuimicrobiia</taxon>
        <taxon>Candidatus Sysuimicrobiales</taxon>
        <taxon>Candidatus Segetimicrobiaceae</taxon>
        <taxon>Candidatus Segetimicrobium</taxon>
    </lineage>
</organism>
<feature type="domain" description="FMN hydroxy acid dehydrogenase" evidence="8">
    <location>
        <begin position="2"/>
        <end position="386"/>
    </location>
</feature>
<reference evidence="9 10" key="1">
    <citation type="journal article" date="2019" name="Nat. Microbiol.">
        <title>Mediterranean grassland soil C-N compound turnover is dependent on rainfall and depth, and is mediated by genomically divergent microorganisms.</title>
        <authorList>
            <person name="Diamond S."/>
            <person name="Andeer P.F."/>
            <person name="Li Z."/>
            <person name="Crits-Christoph A."/>
            <person name="Burstein D."/>
            <person name="Anantharaman K."/>
            <person name="Lane K.R."/>
            <person name="Thomas B.C."/>
            <person name="Pan C."/>
            <person name="Northen T.R."/>
            <person name="Banfield J.F."/>
        </authorList>
    </citation>
    <scope>NUCLEOTIDE SEQUENCE [LARGE SCALE GENOMIC DNA]</scope>
    <source>
        <strain evidence="9">NP_7</strain>
    </source>
</reference>
<evidence type="ECO:0000256" key="7">
    <source>
        <dbReference type="PIRSR" id="PIRSR000138-2"/>
    </source>
</evidence>
<dbReference type="PIRSF" id="PIRSF000138">
    <property type="entry name" value="Al-hdrx_acd_dh"/>
    <property type="match status" value="1"/>
</dbReference>
<proteinExistence type="inferred from homology"/>
<evidence type="ECO:0000256" key="4">
    <source>
        <dbReference type="ARBA" id="ARBA00023002"/>
    </source>
</evidence>
<name>A0A537JKC1_9BACT</name>
<keyword evidence="4" id="KW-0560">Oxidoreductase</keyword>